<dbReference type="InterPro" id="IPR029033">
    <property type="entry name" value="His_PPase_superfam"/>
</dbReference>
<keyword evidence="6" id="KW-1185">Reference proteome</keyword>
<accession>A0A076NHX3</accession>
<evidence type="ECO:0000313" key="7">
    <source>
        <dbReference type="Proteomes" id="UP000215374"/>
    </source>
</evidence>
<dbReference type="InterPro" id="IPR001345">
    <property type="entry name" value="PG/BPGM_mutase_AS"/>
</dbReference>
<feature type="active site" description="Proton donor/acceptor" evidence="2">
    <location>
        <position position="83"/>
    </location>
</feature>
<dbReference type="Proteomes" id="UP000028780">
    <property type="component" value="Chromosome"/>
</dbReference>
<proteinExistence type="predicted"/>
<dbReference type="EMBL" id="CP009211">
    <property type="protein sequence ID" value="AIJ34059.1"/>
    <property type="molecule type" value="Genomic_DNA"/>
</dbReference>
<organism evidence="4 6">
    <name type="scientific">Corynebacterium imitans</name>
    <dbReference type="NCBI Taxonomy" id="156978"/>
    <lineage>
        <taxon>Bacteria</taxon>
        <taxon>Bacillati</taxon>
        <taxon>Actinomycetota</taxon>
        <taxon>Actinomycetes</taxon>
        <taxon>Mycobacteriales</taxon>
        <taxon>Corynebacteriaceae</taxon>
        <taxon>Corynebacterium</taxon>
    </lineage>
</organism>
<sequence>MQRRLIMLRHGQTVYNATRRMQGHLDTQLSETGIAQARAAASMVAQLGVSKIVASDLSRAADTAEIIADAVGVPVTTDPRLRETHLGAWQGKSHEEVDGAHPGARAHWRNDATWAPPEGESRVQVAQRARPVVDELLADYAQWGDSAVLLVAHGGTISALTASLLGFDVAQYPLFKSLGNTNTARLYALPAYRAGDSGGDDEVQWYLEAWNQGLVAP</sequence>
<dbReference type="KEGG" id="cii:CIMIT_09220"/>
<dbReference type="SMART" id="SM00855">
    <property type="entry name" value="PGAM"/>
    <property type="match status" value="1"/>
</dbReference>
<feature type="binding site" evidence="3">
    <location>
        <position position="59"/>
    </location>
    <ligand>
        <name>substrate</name>
    </ligand>
</feature>
<dbReference type="PANTHER" id="PTHR46517">
    <property type="entry name" value="FRUCTOSE-2,6-BISPHOSPHATASE TIGAR"/>
    <property type="match status" value="1"/>
</dbReference>
<dbReference type="Gene3D" id="3.40.50.1240">
    <property type="entry name" value="Phosphoglycerate mutase-like"/>
    <property type="match status" value="1"/>
</dbReference>
<evidence type="ECO:0000313" key="4">
    <source>
        <dbReference type="EMBL" id="AIJ34059.1"/>
    </source>
</evidence>
<dbReference type="GO" id="GO:0005829">
    <property type="term" value="C:cytosol"/>
    <property type="evidence" value="ECO:0007669"/>
    <property type="project" value="TreeGrafter"/>
</dbReference>
<dbReference type="STRING" id="156978.CIMIT_09220"/>
<dbReference type="AlphaFoldDB" id="A0A076NHX3"/>
<reference evidence="5 7" key="2">
    <citation type="submission" date="2017-06" db="EMBL/GenBank/DDBJ databases">
        <authorList>
            <consortium name="Pathogen Informatics"/>
        </authorList>
    </citation>
    <scope>NUCLEOTIDE SEQUENCE [LARGE SCALE GENOMIC DNA]</scope>
    <source>
        <strain evidence="5 7">NCTC13015</strain>
    </source>
</reference>
<dbReference type="HOGENOM" id="CLU_033323_9_5_11"/>
<dbReference type="GO" id="GO:0043456">
    <property type="term" value="P:regulation of pentose-phosphate shunt"/>
    <property type="evidence" value="ECO:0007669"/>
    <property type="project" value="TreeGrafter"/>
</dbReference>
<dbReference type="GO" id="GO:0004331">
    <property type="term" value="F:fructose-2,6-bisphosphate 2-phosphatase activity"/>
    <property type="evidence" value="ECO:0007669"/>
    <property type="project" value="TreeGrafter"/>
</dbReference>
<name>A0A076NHX3_9CORY</name>
<dbReference type="PANTHER" id="PTHR46517:SF1">
    <property type="entry name" value="FRUCTOSE-2,6-BISPHOSPHATASE TIGAR"/>
    <property type="match status" value="1"/>
</dbReference>
<protein>
    <submittedName>
        <fullName evidence="4">Histidine phosphatase</fullName>
    </submittedName>
    <submittedName>
        <fullName evidence="5">Phosphoglycerate mutase</fullName>
    </submittedName>
</protein>
<dbReference type="Proteomes" id="UP000215374">
    <property type="component" value="Chromosome 1"/>
</dbReference>
<evidence type="ECO:0000256" key="1">
    <source>
        <dbReference type="ARBA" id="ARBA00022801"/>
    </source>
</evidence>
<dbReference type="SUPFAM" id="SSF53254">
    <property type="entry name" value="Phosphoglycerate mutase-like"/>
    <property type="match status" value="1"/>
</dbReference>
<dbReference type="OrthoDB" id="9781415at2"/>
<dbReference type="CDD" id="cd07067">
    <property type="entry name" value="HP_PGM_like"/>
    <property type="match status" value="1"/>
</dbReference>
<feature type="active site" description="Tele-phosphohistidine intermediate" evidence="2">
    <location>
        <position position="10"/>
    </location>
</feature>
<dbReference type="RefSeq" id="WP_038591997.1">
    <property type="nucleotide sequence ID" value="NZ_CP009211.1"/>
</dbReference>
<evidence type="ECO:0000256" key="3">
    <source>
        <dbReference type="PIRSR" id="PIRSR613078-2"/>
    </source>
</evidence>
<dbReference type="PROSITE" id="PS00175">
    <property type="entry name" value="PG_MUTASE"/>
    <property type="match status" value="1"/>
</dbReference>
<keyword evidence="1" id="KW-0378">Hydrolase</keyword>
<gene>
    <name evidence="5" type="primary">gpmB</name>
    <name evidence="4" type="ORF">CIMIT_09220</name>
    <name evidence="5" type="ORF">SAMEA4535761_01907</name>
</gene>
<dbReference type="InterPro" id="IPR013078">
    <property type="entry name" value="His_Pase_superF_clade-1"/>
</dbReference>
<reference evidence="4 6" key="1">
    <citation type="submission" date="2014-08" db="EMBL/GenBank/DDBJ databases">
        <title>Complete genome sequence of Corynebacterium imitans DSM 44264, isolated from a five-month-old boy with suspected pharyngeal diphtheria.</title>
        <authorList>
            <person name="Mollmann S."/>
            <person name="Albersmeier A."/>
            <person name="Ruckert C."/>
            <person name="Tauch A."/>
        </authorList>
    </citation>
    <scope>NUCLEOTIDE SEQUENCE [LARGE SCALE GENOMIC DNA]</scope>
    <source>
        <strain evidence="4 6">DSM 44264</strain>
    </source>
</reference>
<evidence type="ECO:0000313" key="5">
    <source>
        <dbReference type="EMBL" id="SNV79430.1"/>
    </source>
</evidence>
<dbReference type="Pfam" id="PF00300">
    <property type="entry name" value="His_Phos_1"/>
    <property type="match status" value="1"/>
</dbReference>
<evidence type="ECO:0000256" key="2">
    <source>
        <dbReference type="PIRSR" id="PIRSR613078-1"/>
    </source>
</evidence>
<dbReference type="InterPro" id="IPR051695">
    <property type="entry name" value="Phosphoglycerate_Mutase"/>
</dbReference>
<dbReference type="eggNOG" id="COG0406">
    <property type="taxonomic scope" value="Bacteria"/>
</dbReference>
<feature type="binding site" evidence="3">
    <location>
        <begin position="9"/>
        <end position="16"/>
    </location>
    <ligand>
        <name>substrate</name>
    </ligand>
</feature>
<dbReference type="EMBL" id="LT906467">
    <property type="protein sequence ID" value="SNV79430.1"/>
    <property type="molecule type" value="Genomic_DNA"/>
</dbReference>
<dbReference type="GO" id="GO:0045820">
    <property type="term" value="P:negative regulation of glycolytic process"/>
    <property type="evidence" value="ECO:0007669"/>
    <property type="project" value="TreeGrafter"/>
</dbReference>
<evidence type="ECO:0000313" key="6">
    <source>
        <dbReference type="Proteomes" id="UP000028780"/>
    </source>
</evidence>